<dbReference type="InterPro" id="IPR006283">
    <property type="entry name" value="ThiL-like"/>
</dbReference>
<comment type="caution">
    <text evidence="5">The sequence shown here is derived from an EMBL/GenBank/DDBJ whole genome shotgun (WGS) entry which is preliminary data.</text>
</comment>
<dbReference type="Gene3D" id="3.30.1330.10">
    <property type="entry name" value="PurM-like, N-terminal domain"/>
    <property type="match status" value="1"/>
</dbReference>
<feature type="binding site" evidence="2">
    <location>
        <position position="44"/>
    </location>
    <ligand>
        <name>Mg(2+)</name>
        <dbReference type="ChEBI" id="CHEBI:18420"/>
        <label>2</label>
    </ligand>
</feature>
<dbReference type="HAMAP" id="MF_02128">
    <property type="entry name" value="TMP_kinase"/>
    <property type="match status" value="1"/>
</dbReference>
<proteinExistence type="inferred from homology"/>
<dbReference type="UniPathway" id="UPA00060">
    <property type="reaction ID" value="UER00142"/>
</dbReference>
<feature type="binding site" evidence="2">
    <location>
        <position position="72"/>
    </location>
    <ligand>
        <name>Mg(2+)</name>
        <dbReference type="ChEBI" id="CHEBI:18420"/>
        <label>4</label>
    </ligand>
</feature>
<comment type="pathway">
    <text evidence="2">Cofactor biosynthesis; thiamine diphosphate biosynthesis; thiamine diphosphate from thiamine phosphate: step 1/1.</text>
</comment>
<keyword evidence="2 5" id="KW-0418">Kinase</keyword>
<dbReference type="EC" id="2.7.4.16" evidence="2"/>
<dbReference type="GO" id="GO:0000287">
    <property type="term" value="F:magnesium ion binding"/>
    <property type="evidence" value="ECO:0007669"/>
    <property type="project" value="UniProtKB-UniRule"/>
</dbReference>
<name>A0A318KQE5_9NEIS</name>
<evidence type="ECO:0000259" key="4">
    <source>
        <dbReference type="Pfam" id="PF02769"/>
    </source>
</evidence>
<feature type="binding site" evidence="2">
    <location>
        <position position="210"/>
    </location>
    <ligand>
        <name>ATP</name>
        <dbReference type="ChEBI" id="CHEBI:30616"/>
    </ligand>
</feature>
<keyword evidence="2" id="KW-0460">Magnesium</keyword>
<gene>
    <name evidence="2" type="primary">thiL</name>
    <name evidence="5" type="ORF">DFR34_11432</name>
</gene>
<dbReference type="SUPFAM" id="SSF56042">
    <property type="entry name" value="PurM C-terminal domain-like"/>
    <property type="match status" value="1"/>
</dbReference>
<dbReference type="GO" id="GO:0009030">
    <property type="term" value="F:thiamine-phosphate kinase activity"/>
    <property type="evidence" value="ECO:0007669"/>
    <property type="project" value="UniProtKB-UniRule"/>
</dbReference>
<feature type="binding site" evidence="2">
    <location>
        <position position="43"/>
    </location>
    <ligand>
        <name>Mg(2+)</name>
        <dbReference type="ChEBI" id="CHEBI:18420"/>
        <label>1</label>
    </ligand>
</feature>
<feature type="binding site" evidence="2">
    <location>
        <position position="208"/>
    </location>
    <ligand>
        <name>Mg(2+)</name>
        <dbReference type="ChEBI" id="CHEBI:18420"/>
        <label>3</label>
    </ligand>
</feature>
<dbReference type="PANTHER" id="PTHR30270:SF0">
    <property type="entry name" value="THIAMINE-MONOPHOSPHATE KINASE"/>
    <property type="match status" value="1"/>
</dbReference>
<keyword evidence="2" id="KW-0808">Transferase</keyword>
<dbReference type="GO" id="GO:0009229">
    <property type="term" value="P:thiamine diphosphate biosynthetic process"/>
    <property type="evidence" value="ECO:0007669"/>
    <property type="project" value="UniProtKB-UniRule"/>
</dbReference>
<evidence type="ECO:0000259" key="3">
    <source>
        <dbReference type="Pfam" id="PF00586"/>
    </source>
</evidence>
<dbReference type="InterPro" id="IPR036921">
    <property type="entry name" value="PurM-like_N_sf"/>
</dbReference>
<evidence type="ECO:0000313" key="6">
    <source>
        <dbReference type="Proteomes" id="UP000247555"/>
    </source>
</evidence>
<evidence type="ECO:0000256" key="1">
    <source>
        <dbReference type="ARBA" id="ARBA00022977"/>
    </source>
</evidence>
<feature type="binding site" evidence="2">
    <location>
        <position position="27"/>
    </location>
    <ligand>
        <name>Mg(2+)</name>
        <dbReference type="ChEBI" id="CHEBI:18420"/>
        <label>3</label>
    </ligand>
</feature>
<comment type="catalytic activity">
    <reaction evidence="2">
        <text>thiamine phosphate + ATP = thiamine diphosphate + ADP</text>
        <dbReference type="Rhea" id="RHEA:15913"/>
        <dbReference type="ChEBI" id="CHEBI:30616"/>
        <dbReference type="ChEBI" id="CHEBI:37575"/>
        <dbReference type="ChEBI" id="CHEBI:58937"/>
        <dbReference type="ChEBI" id="CHEBI:456216"/>
        <dbReference type="EC" id="2.7.4.16"/>
    </reaction>
</comment>
<sequence length="317" mass="33003">MNEFDLIRRYFDRPAADPAVRLAVGDDAAILAPTPGHELLVSTDMLVCGRHFFADVDPRALGHKALAVNLSDIAAMGGTARWATLAAAWPELDADWLAAFAEGWFALADAHEVALIGGDTTRGPLTLSVSIFGEAPAGRALRRDGGRAGDDVWVSGELGMAAAAVRARLGQLTLPEAERALAQQRLDWPQPRLALGQALRGLASAALDVSDGLLADLGHLAARSGVAAWVRADWLPMPACLREQGAAGLACAAAGGDDYELCFAAPPSARAALADLGRALAVPLTRIGALTAGAGCRLLNPDGSDILLEQHGYDHFA</sequence>
<comment type="similarity">
    <text evidence="2">Belongs to the thiamine-monophosphate kinase family.</text>
</comment>
<feature type="binding site" evidence="2">
    <location>
        <position position="313"/>
    </location>
    <ligand>
        <name>substrate</name>
    </ligand>
</feature>
<dbReference type="OrthoDB" id="9802811at2"/>
<dbReference type="AlphaFoldDB" id="A0A318KQE5"/>
<feature type="binding site" evidence="2">
    <location>
        <position position="119"/>
    </location>
    <ligand>
        <name>Mg(2+)</name>
        <dbReference type="ChEBI" id="CHEBI:18420"/>
        <label>1</label>
    </ligand>
</feature>
<dbReference type="Pfam" id="PF00586">
    <property type="entry name" value="AIRS"/>
    <property type="match status" value="1"/>
</dbReference>
<dbReference type="SUPFAM" id="SSF55326">
    <property type="entry name" value="PurM N-terminal domain-like"/>
    <property type="match status" value="1"/>
</dbReference>
<accession>A0A318KQE5</accession>
<feature type="binding site" evidence="2">
    <location>
        <position position="211"/>
    </location>
    <ligand>
        <name>Mg(2+)</name>
        <dbReference type="ChEBI" id="CHEBI:18420"/>
        <label>5</label>
    </ligand>
</feature>
<keyword evidence="2" id="KW-0067">ATP-binding</keyword>
<feature type="binding site" evidence="2">
    <location>
        <position position="72"/>
    </location>
    <ligand>
        <name>Mg(2+)</name>
        <dbReference type="ChEBI" id="CHEBI:18420"/>
        <label>3</label>
    </ligand>
</feature>
<feature type="binding site" evidence="2">
    <location>
        <position position="51"/>
    </location>
    <ligand>
        <name>substrate</name>
    </ligand>
</feature>
<dbReference type="Gene3D" id="3.90.650.10">
    <property type="entry name" value="PurM-like C-terminal domain"/>
    <property type="match status" value="1"/>
</dbReference>
<feature type="domain" description="PurM-like C-terminal" evidence="4">
    <location>
        <begin position="147"/>
        <end position="296"/>
    </location>
</feature>
<dbReference type="Proteomes" id="UP000247555">
    <property type="component" value="Unassembled WGS sequence"/>
</dbReference>
<keyword evidence="1 2" id="KW-0784">Thiamine biosynthesis</keyword>
<keyword evidence="6" id="KW-1185">Reference proteome</keyword>
<feature type="binding site" evidence="2">
    <location>
        <position position="257"/>
    </location>
    <ligand>
        <name>substrate</name>
    </ligand>
</feature>
<feature type="binding site" evidence="2">
    <location>
        <position position="143"/>
    </location>
    <ligand>
        <name>ATP</name>
        <dbReference type="ChEBI" id="CHEBI:30616"/>
    </ligand>
</feature>
<reference evidence="5 6" key="1">
    <citation type="submission" date="2018-05" db="EMBL/GenBank/DDBJ databases">
        <title>Genomic Encyclopedia of Type Strains, Phase IV (KMG-IV): sequencing the most valuable type-strain genomes for metagenomic binning, comparative biology and taxonomic classification.</title>
        <authorList>
            <person name="Goeker M."/>
        </authorList>
    </citation>
    <scope>NUCLEOTIDE SEQUENCE [LARGE SCALE GENOMIC DNA]</scope>
    <source>
        <strain evidence="5 6">DSM 29661</strain>
    </source>
</reference>
<dbReference type="EMBL" id="QJKI01000014">
    <property type="protein sequence ID" value="PXX77945.1"/>
    <property type="molecule type" value="Genomic_DNA"/>
</dbReference>
<comment type="caution">
    <text evidence="2">Lacks conserved residue(s) required for the propagation of feature annotation.</text>
</comment>
<feature type="binding site" evidence="2">
    <location>
        <position position="27"/>
    </location>
    <ligand>
        <name>Mg(2+)</name>
        <dbReference type="ChEBI" id="CHEBI:18420"/>
        <label>4</label>
    </ligand>
</feature>
<dbReference type="NCBIfam" id="TIGR01379">
    <property type="entry name" value="thiL"/>
    <property type="match status" value="1"/>
</dbReference>
<evidence type="ECO:0000313" key="5">
    <source>
        <dbReference type="EMBL" id="PXX77945.1"/>
    </source>
</evidence>
<comment type="function">
    <text evidence="2">Catalyzes the ATP-dependent phosphorylation of thiamine-monophosphate (TMP) to form thiamine-pyrophosphate (TPP), the active form of vitamin B1.</text>
</comment>
<dbReference type="InterPro" id="IPR010918">
    <property type="entry name" value="PurM-like_C_dom"/>
</dbReference>
<feature type="binding site" evidence="2">
    <location>
        <begin position="118"/>
        <end position="119"/>
    </location>
    <ligand>
        <name>ATP</name>
        <dbReference type="ChEBI" id="CHEBI:30616"/>
    </ligand>
</feature>
<protein>
    <recommendedName>
        <fullName evidence="2">Thiamine-monophosphate kinase</fullName>
        <shortName evidence="2">TMP kinase</shortName>
        <shortName evidence="2">Thiamine-phosphate kinase</shortName>
        <ecNumber evidence="2">2.7.4.16</ecNumber>
    </recommendedName>
</protein>
<feature type="binding site" evidence="2">
    <location>
        <position position="44"/>
    </location>
    <ligand>
        <name>Mg(2+)</name>
        <dbReference type="ChEBI" id="CHEBI:18420"/>
        <label>1</label>
    </ligand>
</feature>
<dbReference type="GO" id="GO:0009228">
    <property type="term" value="P:thiamine biosynthetic process"/>
    <property type="evidence" value="ECO:0007669"/>
    <property type="project" value="UniProtKB-KW"/>
</dbReference>
<feature type="domain" description="PurM-like N-terminal" evidence="3">
    <location>
        <begin position="25"/>
        <end position="134"/>
    </location>
</feature>
<feature type="binding site" evidence="2">
    <location>
        <position position="72"/>
    </location>
    <ligand>
        <name>Mg(2+)</name>
        <dbReference type="ChEBI" id="CHEBI:18420"/>
        <label>2</label>
    </ligand>
</feature>
<organism evidence="5 6">
    <name type="scientific">Rivihabitans pingtungensis</name>
    <dbReference type="NCBI Taxonomy" id="1054498"/>
    <lineage>
        <taxon>Bacteria</taxon>
        <taxon>Pseudomonadati</taxon>
        <taxon>Pseudomonadota</taxon>
        <taxon>Betaproteobacteria</taxon>
        <taxon>Neisseriales</taxon>
        <taxon>Aquaspirillaceae</taxon>
        <taxon>Rivihabitans</taxon>
    </lineage>
</organism>
<dbReference type="Pfam" id="PF02769">
    <property type="entry name" value="AIRS_C"/>
    <property type="match status" value="1"/>
</dbReference>
<dbReference type="RefSeq" id="WP_110391192.1">
    <property type="nucleotide sequence ID" value="NZ_QJKI01000014.1"/>
</dbReference>
<keyword evidence="2" id="KW-0479">Metal-binding</keyword>
<feature type="binding site" evidence="2">
    <location>
        <position position="42"/>
    </location>
    <ligand>
        <name>Mg(2+)</name>
        <dbReference type="ChEBI" id="CHEBI:18420"/>
        <label>4</label>
    </ligand>
</feature>
<dbReference type="PIRSF" id="PIRSF005303">
    <property type="entry name" value="Thiam_monoph_kin"/>
    <property type="match status" value="1"/>
</dbReference>
<evidence type="ECO:0000256" key="2">
    <source>
        <dbReference type="HAMAP-Rule" id="MF_02128"/>
    </source>
</evidence>
<keyword evidence="2" id="KW-0547">Nucleotide-binding</keyword>
<comment type="miscellaneous">
    <text evidence="2">Reaction mechanism of ThiL seems to utilize a direct, inline transfer of the gamma-phosphate of ATP to TMP rather than a phosphorylated enzyme intermediate.</text>
</comment>
<dbReference type="GO" id="GO:0005524">
    <property type="term" value="F:ATP binding"/>
    <property type="evidence" value="ECO:0007669"/>
    <property type="project" value="UniProtKB-UniRule"/>
</dbReference>
<dbReference type="InterPro" id="IPR036676">
    <property type="entry name" value="PurM-like_C_sf"/>
</dbReference>
<dbReference type="InterPro" id="IPR016188">
    <property type="entry name" value="PurM-like_N"/>
</dbReference>
<dbReference type="CDD" id="cd02194">
    <property type="entry name" value="ThiL"/>
    <property type="match status" value="1"/>
</dbReference>
<dbReference type="PANTHER" id="PTHR30270">
    <property type="entry name" value="THIAMINE-MONOPHOSPHATE KINASE"/>
    <property type="match status" value="1"/>
</dbReference>